<dbReference type="EMBL" id="UINC01230577">
    <property type="protein sequence ID" value="SVE62770.1"/>
    <property type="molecule type" value="Genomic_DNA"/>
</dbReference>
<accession>A0A383F2M0</accession>
<dbReference type="AlphaFoldDB" id="A0A383F2M0"/>
<organism evidence="1">
    <name type="scientific">marine metagenome</name>
    <dbReference type="NCBI Taxonomy" id="408172"/>
    <lineage>
        <taxon>unclassified sequences</taxon>
        <taxon>metagenomes</taxon>
        <taxon>ecological metagenomes</taxon>
    </lineage>
</organism>
<protein>
    <submittedName>
        <fullName evidence="1">Uncharacterized protein</fullName>
    </submittedName>
</protein>
<proteinExistence type="predicted"/>
<name>A0A383F2M0_9ZZZZ</name>
<reference evidence="1" key="1">
    <citation type="submission" date="2018-05" db="EMBL/GenBank/DDBJ databases">
        <authorList>
            <person name="Lanie J.A."/>
            <person name="Ng W.-L."/>
            <person name="Kazmierczak K.M."/>
            <person name="Andrzejewski T.M."/>
            <person name="Davidsen T.M."/>
            <person name="Wayne K.J."/>
            <person name="Tettelin H."/>
            <person name="Glass J.I."/>
            <person name="Rusch D."/>
            <person name="Podicherti R."/>
            <person name="Tsui H.-C.T."/>
            <person name="Winkler M.E."/>
        </authorList>
    </citation>
    <scope>NUCLEOTIDE SEQUENCE</scope>
</reference>
<evidence type="ECO:0000313" key="1">
    <source>
        <dbReference type="EMBL" id="SVE62770.1"/>
    </source>
</evidence>
<gene>
    <name evidence="1" type="ORF">METZ01_LOCUS515624</name>
</gene>
<sequence>MGAVPTLIGGMRMLLASRPYTERD</sequence>